<dbReference type="Pfam" id="PF00293">
    <property type="entry name" value="NUDIX"/>
    <property type="match status" value="1"/>
</dbReference>
<accession>A0ABP5LK08</accession>
<evidence type="ECO:0000256" key="2">
    <source>
        <dbReference type="ARBA" id="ARBA00022801"/>
    </source>
</evidence>
<dbReference type="Proteomes" id="UP001501020">
    <property type="component" value="Unassembled WGS sequence"/>
</dbReference>
<comment type="cofactor">
    <cofactor evidence="1">
        <name>Mg(2+)</name>
        <dbReference type="ChEBI" id="CHEBI:18420"/>
    </cofactor>
</comment>
<keyword evidence="5" id="KW-1185">Reference proteome</keyword>
<dbReference type="PANTHER" id="PTHR43046">
    <property type="entry name" value="GDP-MANNOSE MANNOSYL HYDROLASE"/>
    <property type="match status" value="1"/>
</dbReference>
<protein>
    <submittedName>
        <fullName evidence="4">NUDIX domain-containing protein</fullName>
    </submittedName>
</protein>
<proteinExistence type="predicted"/>
<evidence type="ECO:0000256" key="1">
    <source>
        <dbReference type="ARBA" id="ARBA00001946"/>
    </source>
</evidence>
<dbReference type="InterPro" id="IPR000086">
    <property type="entry name" value="NUDIX_hydrolase_dom"/>
</dbReference>
<dbReference type="InterPro" id="IPR020084">
    <property type="entry name" value="NUDIX_hydrolase_CS"/>
</dbReference>
<dbReference type="InterPro" id="IPR015797">
    <property type="entry name" value="NUDIX_hydrolase-like_dom_sf"/>
</dbReference>
<reference evidence="5" key="1">
    <citation type="journal article" date="2019" name="Int. J. Syst. Evol. Microbiol.">
        <title>The Global Catalogue of Microorganisms (GCM) 10K type strain sequencing project: providing services to taxonomists for standard genome sequencing and annotation.</title>
        <authorList>
            <consortium name="The Broad Institute Genomics Platform"/>
            <consortium name="The Broad Institute Genome Sequencing Center for Infectious Disease"/>
            <person name="Wu L."/>
            <person name="Ma J."/>
        </authorList>
    </citation>
    <scope>NUCLEOTIDE SEQUENCE [LARGE SCALE GENOMIC DNA]</scope>
    <source>
        <strain evidence="5">JCM 13850</strain>
    </source>
</reference>
<name>A0ABP5LK08_9ACTN</name>
<comment type="caution">
    <text evidence="4">The sequence shown here is derived from an EMBL/GenBank/DDBJ whole genome shotgun (WGS) entry which is preliminary data.</text>
</comment>
<keyword evidence="2" id="KW-0378">Hydrolase</keyword>
<dbReference type="Gene3D" id="3.90.79.10">
    <property type="entry name" value="Nucleoside Triphosphate Pyrophosphohydrolase"/>
    <property type="match status" value="1"/>
</dbReference>
<dbReference type="EMBL" id="BAAAMR010000050">
    <property type="protein sequence ID" value="GAA2148726.1"/>
    <property type="molecule type" value="Genomic_DNA"/>
</dbReference>
<organism evidence="4 5">
    <name type="scientific">Actinomadura napierensis</name>
    <dbReference type="NCBI Taxonomy" id="267854"/>
    <lineage>
        <taxon>Bacteria</taxon>
        <taxon>Bacillati</taxon>
        <taxon>Actinomycetota</taxon>
        <taxon>Actinomycetes</taxon>
        <taxon>Streptosporangiales</taxon>
        <taxon>Thermomonosporaceae</taxon>
        <taxon>Actinomadura</taxon>
    </lineage>
</organism>
<dbReference type="PROSITE" id="PS51462">
    <property type="entry name" value="NUDIX"/>
    <property type="match status" value="1"/>
</dbReference>
<dbReference type="PANTHER" id="PTHR43046:SF16">
    <property type="entry name" value="ADP-RIBOSE PYROPHOSPHATASE YJHB-RELATED"/>
    <property type="match status" value="1"/>
</dbReference>
<feature type="domain" description="Nudix hydrolase" evidence="3">
    <location>
        <begin position="27"/>
        <end position="148"/>
    </location>
</feature>
<gene>
    <name evidence="4" type="ORF">GCM10009727_51800</name>
</gene>
<evidence type="ECO:0000259" key="3">
    <source>
        <dbReference type="PROSITE" id="PS51462"/>
    </source>
</evidence>
<dbReference type="RefSeq" id="WP_344272162.1">
    <property type="nucleotide sequence ID" value="NZ_BAAAMR010000050.1"/>
</dbReference>
<sequence length="148" mass="16867">MAHVSARLWRMMRGSLQWRVLWLAHAKFMIGVTGVVRDGDRILLLRHRLWREGQQWGLPTGYANKSETWQDTIVREVKEETGLDVTVGRLVSVTSGYKLRAEVAYEAQLRGGRLRLDAAEILEAAWFSVDALPDGLMKSHRALIEGRV</sequence>
<evidence type="ECO:0000313" key="4">
    <source>
        <dbReference type="EMBL" id="GAA2148726.1"/>
    </source>
</evidence>
<dbReference type="SUPFAM" id="SSF55811">
    <property type="entry name" value="Nudix"/>
    <property type="match status" value="1"/>
</dbReference>
<dbReference type="PROSITE" id="PS00893">
    <property type="entry name" value="NUDIX_BOX"/>
    <property type="match status" value="1"/>
</dbReference>
<evidence type="ECO:0000313" key="5">
    <source>
        <dbReference type="Proteomes" id="UP001501020"/>
    </source>
</evidence>